<dbReference type="EMBL" id="BK015275">
    <property type="protein sequence ID" value="DAD99122.1"/>
    <property type="molecule type" value="Genomic_DNA"/>
</dbReference>
<reference evidence="1" key="1">
    <citation type="journal article" date="2021" name="Proc. Natl. Acad. Sci. U.S.A.">
        <title>A Catalog of Tens of Thousands of Viruses from Human Metagenomes Reveals Hidden Associations with Chronic Diseases.</title>
        <authorList>
            <person name="Tisza M.J."/>
            <person name="Buck C.B."/>
        </authorList>
    </citation>
    <scope>NUCLEOTIDE SEQUENCE</scope>
    <source>
        <strain evidence="1">CtFKD2</strain>
    </source>
</reference>
<organism evidence="1">
    <name type="scientific">Siphoviridae sp. ctFKD2</name>
    <dbReference type="NCBI Taxonomy" id="2825403"/>
    <lineage>
        <taxon>Viruses</taxon>
        <taxon>Duplodnaviria</taxon>
        <taxon>Heunggongvirae</taxon>
        <taxon>Uroviricota</taxon>
        <taxon>Caudoviricetes</taxon>
    </lineage>
</organism>
<accession>A0A8S5NY22</accession>
<sequence length="94" mass="10945">MKSVKIGWKEYEIVEAEINTAMIEDPKECYGEIDYNKCKIYLNANYGDDIKQETLLHEILHGISDMYDLDMSENFVTRLSNAIFTMIKDNNLSI</sequence>
<name>A0A8S5NY22_9CAUD</name>
<proteinExistence type="predicted"/>
<evidence type="ECO:0000313" key="1">
    <source>
        <dbReference type="EMBL" id="DAD99122.1"/>
    </source>
</evidence>
<protein>
    <submittedName>
        <fullName evidence="1">SprT-like family protein</fullName>
    </submittedName>
</protein>